<comment type="caution">
    <text evidence="1">The sequence shown here is derived from an EMBL/GenBank/DDBJ whole genome shotgun (WGS) entry which is preliminary data.</text>
</comment>
<name>A0ABN3U218_9ACTN</name>
<sequence length="159" mass="16520">MPIWLTWPLPAGWLVTGFLHAGDEHTGARAAAVALSGPGLTAGPADLLLISEEVGVGLGARFAGLRGSDPGPGFDTGPAHAKIQAEGRPVPLWSIDAGPDRAVYAGEARGRWLWAILWPAAAGALMADQLQLLDLREPGMDLDLPFGAPCPRLGGLFET</sequence>
<gene>
    <name evidence="1" type="ORF">GCM10010439_15920</name>
</gene>
<dbReference type="EMBL" id="BAAATZ010000006">
    <property type="protein sequence ID" value="GAA2722649.1"/>
    <property type="molecule type" value="Genomic_DNA"/>
</dbReference>
<dbReference type="InterPro" id="IPR046646">
    <property type="entry name" value="DUF6758"/>
</dbReference>
<keyword evidence="2" id="KW-1185">Reference proteome</keyword>
<proteinExistence type="predicted"/>
<dbReference type="Proteomes" id="UP001501842">
    <property type="component" value="Unassembled WGS sequence"/>
</dbReference>
<protein>
    <submittedName>
        <fullName evidence="1">Uncharacterized protein</fullName>
    </submittedName>
</protein>
<evidence type="ECO:0000313" key="1">
    <source>
        <dbReference type="EMBL" id="GAA2722649.1"/>
    </source>
</evidence>
<dbReference type="Pfam" id="PF20544">
    <property type="entry name" value="DUF6758"/>
    <property type="match status" value="1"/>
</dbReference>
<reference evidence="1 2" key="1">
    <citation type="journal article" date="2019" name="Int. J. Syst. Evol. Microbiol.">
        <title>The Global Catalogue of Microorganisms (GCM) 10K type strain sequencing project: providing services to taxonomists for standard genome sequencing and annotation.</title>
        <authorList>
            <consortium name="The Broad Institute Genomics Platform"/>
            <consortium name="The Broad Institute Genome Sequencing Center for Infectious Disease"/>
            <person name="Wu L."/>
            <person name="Ma J."/>
        </authorList>
    </citation>
    <scope>NUCLEOTIDE SEQUENCE [LARGE SCALE GENOMIC DNA]</scope>
    <source>
        <strain evidence="1 2">JCM 8201</strain>
    </source>
</reference>
<accession>A0ABN3U218</accession>
<organism evidence="1 2">
    <name type="scientific">Actinocorallia aurantiaca</name>
    <dbReference type="NCBI Taxonomy" id="46204"/>
    <lineage>
        <taxon>Bacteria</taxon>
        <taxon>Bacillati</taxon>
        <taxon>Actinomycetota</taxon>
        <taxon>Actinomycetes</taxon>
        <taxon>Streptosporangiales</taxon>
        <taxon>Thermomonosporaceae</taxon>
        <taxon>Actinocorallia</taxon>
    </lineage>
</organism>
<evidence type="ECO:0000313" key="2">
    <source>
        <dbReference type="Proteomes" id="UP001501842"/>
    </source>
</evidence>